<keyword evidence="5" id="KW-0574">Periplasm</keyword>
<dbReference type="PIRSF" id="PIRSF000005">
    <property type="entry name" value="Cytochrome_c4"/>
    <property type="match status" value="1"/>
</dbReference>
<evidence type="ECO:0000256" key="1">
    <source>
        <dbReference type="ARBA" id="ARBA00004418"/>
    </source>
</evidence>
<dbReference type="PANTHER" id="PTHR33751">
    <property type="entry name" value="CBB3-TYPE CYTOCHROME C OXIDASE SUBUNIT FIXP"/>
    <property type="match status" value="1"/>
</dbReference>
<keyword evidence="13" id="KW-1185">Reference proteome</keyword>
<protein>
    <submittedName>
        <fullName evidence="12">Cytochrome c553</fullName>
    </submittedName>
</protein>
<feature type="binding site" description="covalent" evidence="8">
    <location>
        <position position="39"/>
    </location>
    <ligand>
        <name>heme c</name>
        <dbReference type="ChEBI" id="CHEBI:61717"/>
        <label>1</label>
    </ligand>
</feature>
<accession>A0A3M0AHE1</accession>
<reference evidence="12 13" key="1">
    <citation type="submission" date="2018-10" db="EMBL/GenBank/DDBJ databases">
        <title>Genomic Encyclopedia of Type Strains, Phase IV (KMG-IV): sequencing the most valuable type-strain genomes for metagenomic binning, comparative biology and taxonomic classification.</title>
        <authorList>
            <person name="Goeker M."/>
        </authorList>
    </citation>
    <scope>NUCLEOTIDE SEQUENCE [LARGE SCALE GENOMIC DNA]</scope>
    <source>
        <strain evidence="12 13">DSM 25080</strain>
    </source>
</reference>
<dbReference type="Gene3D" id="1.10.760.10">
    <property type="entry name" value="Cytochrome c-like domain"/>
    <property type="match status" value="2"/>
</dbReference>
<evidence type="ECO:0000256" key="8">
    <source>
        <dbReference type="PIRSR" id="PIRSR000005-1"/>
    </source>
</evidence>
<feature type="binding site" description="covalent" evidence="8">
    <location>
        <position position="135"/>
    </location>
    <ligand>
        <name>heme c</name>
        <dbReference type="ChEBI" id="CHEBI:61717"/>
        <label>2</label>
    </ligand>
</feature>
<dbReference type="GO" id="GO:0005506">
    <property type="term" value="F:iron ion binding"/>
    <property type="evidence" value="ECO:0007669"/>
    <property type="project" value="InterPro"/>
</dbReference>
<feature type="domain" description="Cytochrome c" evidence="11">
    <location>
        <begin position="114"/>
        <end position="214"/>
    </location>
</feature>
<feature type="chain" id="PRO_5018080865" evidence="10">
    <location>
        <begin position="23"/>
        <end position="214"/>
    </location>
</feature>
<evidence type="ECO:0000256" key="5">
    <source>
        <dbReference type="ARBA" id="ARBA00022764"/>
    </source>
</evidence>
<comment type="subcellular location">
    <subcellularLocation>
        <location evidence="1">Periplasm</location>
    </subcellularLocation>
</comment>
<dbReference type="InterPro" id="IPR036909">
    <property type="entry name" value="Cyt_c-like_dom_sf"/>
</dbReference>
<dbReference type="OrthoDB" id="9773456at2"/>
<keyword evidence="3 8" id="KW-0349">Heme</keyword>
<feature type="binding site" description="axial binding residue" evidence="9">
    <location>
        <position position="79"/>
    </location>
    <ligand>
        <name>heme c</name>
        <dbReference type="ChEBI" id="CHEBI:61717"/>
        <label>1</label>
    </ligand>
    <ligandPart>
        <name>Fe</name>
        <dbReference type="ChEBI" id="CHEBI:18248"/>
    </ligandPart>
</feature>
<keyword evidence="10" id="KW-0732">Signal</keyword>
<keyword evidence="2" id="KW-0813">Transport</keyword>
<evidence type="ECO:0000313" key="12">
    <source>
        <dbReference type="EMBL" id="RMA82178.1"/>
    </source>
</evidence>
<dbReference type="SUPFAM" id="SSF46626">
    <property type="entry name" value="Cytochrome c"/>
    <property type="match status" value="2"/>
</dbReference>
<evidence type="ECO:0000256" key="7">
    <source>
        <dbReference type="ARBA" id="ARBA00023004"/>
    </source>
</evidence>
<organism evidence="12 13">
    <name type="scientific">Umboniibacter marinipuniceus</name>
    <dbReference type="NCBI Taxonomy" id="569599"/>
    <lineage>
        <taxon>Bacteria</taxon>
        <taxon>Pseudomonadati</taxon>
        <taxon>Pseudomonadota</taxon>
        <taxon>Gammaproteobacteria</taxon>
        <taxon>Cellvibrionales</taxon>
        <taxon>Cellvibrionaceae</taxon>
        <taxon>Umboniibacter</taxon>
    </lineage>
</organism>
<feature type="binding site" description="covalent" evidence="8">
    <location>
        <position position="36"/>
    </location>
    <ligand>
        <name>heme c</name>
        <dbReference type="ChEBI" id="CHEBI:61717"/>
        <label>1</label>
    </ligand>
</feature>
<dbReference type="PROSITE" id="PS51007">
    <property type="entry name" value="CYTC"/>
    <property type="match status" value="2"/>
</dbReference>
<evidence type="ECO:0000256" key="9">
    <source>
        <dbReference type="PIRSR" id="PIRSR000005-2"/>
    </source>
</evidence>
<evidence type="ECO:0000256" key="3">
    <source>
        <dbReference type="ARBA" id="ARBA00022617"/>
    </source>
</evidence>
<gene>
    <name evidence="12" type="ORF">DFR27_0126</name>
</gene>
<comment type="PTM">
    <text evidence="8">Binds 2 heme c groups covalently per subunit.</text>
</comment>
<name>A0A3M0AHE1_9GAMM</name>
<dbReference type="GO" id="GO:0020037">
    <property type="term" value="F:heme binding"/>
    <property type="evidence" value="ECO:0007669"/>
    <property type="project" value="InterPro"/>
</dbReference>
<feature type="binding site" description="covalent" evidence="8">
    <location>
        <position position="138"/>
    </location>
    <ligand>
        <name>heme c</name>
        <dbReference type="ChEBI" id="CHEBI:61717"/>
        <label>2</label>
    </ligand>
</feature>
<dbReference type="InterPro" id="IPR008168">
    <property type="entry name" value="Cyt_C_IC"/>
</dbReference>
<keyword evidence="6" id="KW-0249">Electron transport</keyword>
<dbReference type="GO" id="GO:0009055">
    <property type="term" value="F:electron transfer activity"/>
    <property type="evidence" value="ECO:0007669"/>
    <property type="project" value="InterPro"/>
</dbReference>
<feature type="domain" description="Cytochrome c" evidence="11">
    <location>
        <begin position="24"/>
        <end position="102"/>
    </location>
</feature>
<dbReference type="Pfam" id="PF00034">
    <property type="entry name" value="Cytochrom_C"/>
    <property type="match status" value="2"/>
</dbReference>
<dbReference type="InterPro" id="IPR024167">
    <property type="entry name" value="Cytochrome_c4-like"/>
</dbReference>
<dbReference type="InterPro" id="IPR009056">
    <property type="entry name" value="Cyt_c-like_dom"/>
</dbReference>
<dbReference type="GO" id="GO:0042597">
    <property type="term" value="C:periplasmic space"/>
    <property type="evidence" value="ECO:0007669"/>
    <property type="project" value="UniProtKB-SubCell"/>
</dbReference>
<dbReference type="AlphaFoldDB" id="A0A3M0AHE1"/>
<evidence type="ECO:0000259" key="11">
    <source>
        <dbReference type="PROSITE" id="PS51007"/>
    </source>
</evidence>
<dbReference type="RefSeq" id="WP_121875526.1">
    <property type="nucleotide sequence ID" value="NZ_REFJ01000001.1"/>
</dbReference>
<dbReference type="PRINTS" id="PR00605">
    <property type="entry name" value="CYTCHROMECIC"/>
</dbReference>
<dbReference type="EMBL" id="REFJ01000001">
    <property type="protein sequence ID" value="RMA82178.1"/>
    <property type="molecule type" value="Genomic_DNA"/>
</dbReference>
<keyword evidence="4 9" id="KW-0479">Metal-binding</keyword>
<dbReference type="InterPro" id="IPR050597">
    <property type="entry name" value="Cytochrome_c_Oxidase_Subunit"/>
</dbReference>
<evidence type="ECO:0000256" key="6">
    <source>
        <dbReference type="ARBA" id="ARBA00022982"/>
    </source>
</evidence>
<evidence type="ECO:0000256" key="4">
    <source>
        <dbReference type="ARBA" id="ARBA00022723"/>
    </source>
</evidence>
<feature type="binding site" description="axial binding residue" evidence="9">
    <location>
        <position position="139"/>
    </location>
    <ligand>
        <name>heme c</name>
        <dbReference type="ChEBI" id="CHEBI:61717"/>
        <label>2</label>
    </ligand>
    <ligandPart>
        <name>Fe</name>
        <dbReference type="ChEBI" id="CHEBI:18248"/>
    </ligandPart>
</feature>
<evidence type="ECO:0000256" key="2">
    <source>
        <dbReference type="ARBA" id="ARBA00022448"/>
    </source>
</evidence>
<dbReference type="Proteomes" id="UP000267187">
    <property type="component" value="Unassembled WGS sequence"/>
</dbReference>
<keyword evidence="7 9" id="KW-0408">Iron</keyword>
<feature type="signal peptide" evidence="10">
    <location>
        <begin position="1"/>
        <end position="22"/>
    </location>
</feature>
<proteinExistence type="predicted"/>
<dbReference type="PANTHER" id="PTHR33751:SF9">
    <property type="entry name" value="CYTOCHROME C4"/>
    <property type="match status" value="1"/>
</dbReference>
<sequence length="214" mass="22194">MNKLFKGMLLSLGLVAMSPAMAAGDASAGESKSAVCAACHGADGNSVNPAWPKIAGQGEKYLLKQLRDVKSGERNIPEMTGIVANMTDQDFQDLAAYYAAGTMQLSGASADDAELLAEGEALFRGGDLERGVAACIGCHSPTGLGNAPAGFPRLSGQHADYVATQLHAFRTGADDPTNSSARTNDGDSRIMRDVAGMLSDRQIRALANYIAGVN</sequence>
<evidence type="ECO:0000313" key="13">
    <source>
        <dbReference type="Proteomes" id="UP000267187"/>
    </source>
</evidence>
<comment type="caution">
    <text evidence="12">The sequence shown here is derived from an EMBL/GenBank/DDBJ whole genome shotgun (WGS) entry which is preliminary data.</text>
</comment>
<feature type="binding site" description="axial binding residue" evidence="9">
    <location>
        <position position="191"/>
    </location>
    <ligand>
        <name>heme c</name>
        <dbReference type="ChEBI" id="CHEBI:61717"/>
        <label>2</label>
    </ligand>
    <ligandPart>
        <name>Fe</name>
        <dbReference type="ChEBI" id="CHEBI:18248"/>
    </ligandPart>
</feature>
<evidence type="ECO:0000256" key="10">
    <source>
        <dbReference type="SAM" id="SignalP"/>
    </source>
</evidence>
<feature type="binding site" description="axial binding residue" evidence="9">
    <location>
        <position position="40"/>
    </location>
    <ligand>
        <name>heme c</name>
        <dbReference type="ChEBI" id="CHEBI:61717"/>
        <label>1</label>
    </ligand>
    <ligandPart>
        <name>Fe</name>
        <dbReference type="ChEBI" id="CHEBI:18248"/>
    </ligandPart>
</feature>